<dbReference type="AlphaFoldDB" id="C0STN4"/>
<protein>
    <submittedName>
        <fullName evidence="2">CLAVATA3/endosperm surrounding region 6</fullName>
    </submittedName>
</protein>
<evidence type="ECO:0000256" key="1">
    <source>
        <dbReference type="SAM" id="Phobius"/>
    </source>
</evidence>
<feature type="transmembrane region" description="Helical" evidence="1">
    <location>
        <begin position="20"/>
        <end position="40"/>
    </location>
</feature>
<accession>C0STN4</accession>
<sequence length="106" mass="11010">MASLLPLGSPPPPPPPAPRRLAALILAAILVAMLLLTMLVSIGDADSRLSEAVPAAAAAKQRAVAMAVGGRKWGGSDPCADKFGVLERAIPSGPDPMHHRRIRLHN</sequence>
<evidence type="ECO:0000313" key="2">
    <source>
        <dbReference type="EMBL" id="BAH56537.1"/>
    </source>
</evidence>
<proteinExistence type="evidence at transcript level"/>
<organism evidence="2">
    <name type="scientific">Selaginella moellendorffii</name>
    <name type="common">Spikemoss</name>
    <dbReference type="NCBI Taxonomy" id="88036"/>
    <lineage>
        <taxon>Eukaryota</taxon>
        <taxon>Viridiplantae</taxon>
        <taxon>Streptophyta</taxon>
        <taxon>Embryophyta</taxon>
        <taxon>Tracheophyta</taxon>
        <taxon>Lycopodiopsida</taxon>
        <taxon>Selaginellales</taxon>
        <taxon>Selaginellaceae</taxon>
        <taxon>Selaginella</taxon>
    </lineage>
</organism>
<dbReference type="EMBL" id="AB465355">
    <property type="protein sequence ID" value="BAH56537.1"/>
    <property type="molecule type" value="mRNA"/>
</dbReference>
<keyword evidence="1" id="KW-1133">Transmembrane helix</keyword>
<name>C0STN4_SELML</name>
<keyword evidence="1" id="KW-0472">Membrane</keyword>
<reference evidence="2" key="1">
    <citation type="submission" date="2008-10" db="EMBL/GenBank/DDBJ databases">
        <title>Diverse CLE signaling peptide family in fern.</title>
        <authorList>
            <person name="Sawa S."/>
            <person name="Tamaki T."/>
        </authorList>
    </citation>
    <scope>NUCLEOTIDE SEQUENCE</scope>
</reference>
<keyword evidence="1" id="KW-0812">Transmembrane</keyword>
<gene>
    <name evidence="2" type="primary">SmCLE6</name>
</gene>